<feature type="region of interest" description="Disordered" evidence="2">
    <location>
        <begin position="506"/>
        <end position="526"/>
    </location>
</feature>
<proteinExistence type="predicted"/>
<dbReference type="EMBL" id="CP111025">
    <property type="protein sequence ID" value="WAR27083.1"/>
    <property type="molecule type" value="Genomic_DNA"/>
</dbReference>
<evidence type="ECO:0000313" key="4">
    <source>
        <dbReference type="EMBL" id="WAR27083.1"/>
    </source>
</evidence>
<protein>
    <submittedName>
        <fullName evidence="4">NRF1-like protein</fullName>
    </submittedName>
</protein>
<keyword evidence="1" id="KW-0479">Metal-binding</keyword>
<feature type="compositionally biased region" description="Polar residues" evidence="2">
    <location>
        <begin position="113"/>
        <end position="123"/>
    </location>
</feature>
<gene>
    <name evidence="4" type="ORF">MAR_012787</name>
</gene>
<feature type="compositionally biased region" description="Polar residues" evidence="2">
    <location>
        <begin position="890"/>
        <end position="902"/>
    </location>
</feature>
<dbReference type="InterPro" id="IPR019525">
    <property type="entry name" value="Nrf1_NLS/DNA-bd_dimer"/>
</dbReference>
<evidence type="ECO:0000256" key="2">
    <source>
        <dbReference type="SAM" id="MobiDB-lite"/>
    </source>
</evidence>
<evidence type="ECO:0000256" key="1">
    <source>
        <dbReference type="PROSITE-ProRule" id="PRU00042"/>
    </source>
</evidence>
<dbReference type="Pfam" id="PF10491">
    <property type="entry name" value="Nrf1_DNA-bind"/>
    <property type="match status" value="1"/>
</dbReference>
<dbReference type="InterPro" id="IPR013087">
    <property type="entry name" value="Znf_C2H2_type"/>
</dbReference>
<keyword evidence="1" id="KW-0862">Zinc</keyword>
<organism evidence="4 5">
    <name type="scientific">Mya arenaria</name>
    <name type="common">Soft-shell clam</name>
    <dbReference type="NCBI Taxonomy" id="6604"/>
    <lineage>
        <taxon>Eukaryota</taxon>
        <taxon>Metazoa</taxon>
        <taxon>Spiralia</taxon>
        <taxon>Lophotrochozoa</taxon>
        <taxon>Mollusca</taxon>
        <taxon>Bivalvia</taxon>
        <taxon>Autobranchia</taxon>
        <taxon>Heteroconchia</taxon>
        <taxon>Euheterodonta</taxon>
        <taxon>Imparidentia</taxon>
        <taxon>Neoheterodontei</taxon>
        <taxon>Myida</taxon>
        <taxon>Myoidea</taxon>
        <taxon>Myidae</taxon>
        <taxon>Mya</taxon>
    </lineage>
</organism>
<keyword evidence="5" id="KW-1185">Reference proteome</keyword>
<feature type="region of interest" description="Disordered" evidence="2">
    <location>
        <begin position="257"/>
        <end position="281"/>
    </location>
</feature>
<dbReference type="Proteomes" id="UP001164746">
    <property type="component" value="Chromosome 14"/>
</dbReference>
<reference evidence="4" key="1">
    <citation type="submission" date="2022-11" db="EMBL/GenBank/DDBJ databases">
        <title>Centuries of genome instability and evolution in soft-shell clam transmissible cancer (bioRxiv).</title>
        <authorList>
            <person name="Hart S.F.M."/>
            <person name="Yonemitsu M.A."/>
            <person name="Giersch R.M."/>
            <person name="Beal B.F."/>
            <person name="Arriagada G."/>
            <person name="Davis B.W."/>
            <person name="Ostrander E.A."/>
            <person name="Goff S.P."/>
            <person name="Metzger M.J."/>
        </authorList>
    </citation>
    <scope>NUCLEOTIDE SEQUENCE</scope>
    <source>
        <strain evidence="4">MELC-2E11</strain>
        <tissue evidence="4">Siphon/mantle</tissue>
    </source>
</reference>
<feature type="compositionally biased region" description="Basic and acidic residues" evidence="2">
    <location>
        <begin position="124"/>
        <end position="152"/>
    </location>
</feature>
<sequence length="993" mass="111566">MVLGKTTDEGVNTELPPLTLQCMTQNQLENLIPKLVAKVTGRKTPKFGAVQYKPSWWPSSLEWTNPETLSDLYQNPCEKLREIVRSCYCYMDQDGLLRRGDLSPLSVERPASPISQSSPTNKTFKGERKKAETGPDSDLNRHLNKGEEKFGDDSSEVMVIDLSDNESDAFDNEKVTAGTSKDMAIEALTVGKNKPDGGSGKAKNLSVEELINEISKEGGEASVIDKAEDITPDLIAQIDLEIAKSIKQALGLVDSNQTSKTAGGANGNNNQSGKGKRPNILNRIPRWKEKNEEKTNARKFTWKTETGSANKVIKPEATSYDSDPESLTKAAMEKIKELDELIMKIKPASREDKHEDEVVWICFICAKSFPDQSELMAHQDICEEGETSDTQCPILTPGPRVSLTDSTDQGVQPVPTLLRKVGSNIKSLPLGLPSRPRIVRRPKFVDIYIPPGRDVYFEALGLVQTPKVEEIIKSPRKSVTEDDCQIIDLTVDDEQTVPITPRSRSLMSQLSNEGGSARKRQLSFSQSSPVKNIASKMVNKLEEQSQSSESSDEDCRRLPVRKVLPKSTILGIPLTSPLGQRLKKHWSFDNKVPVVKDIEQYCKNNVVEDLAERERKKNPMVEKLRNRPPPQVTFKFTKRYMNKWSHMYKFNRVERREFEKSLRTGLGRESRLRLKRMKACKVVIRRISKKDIKYWTTPRPKIHQARAMLSQFIRQKPNACQRPQIRQRNTNQYRLPAQQKTVFSSTNFQTFHPHQTSLLNPRGLRPQLLGIQPSASIPTPQLLVRSIQGGQGMQLQVLEVQSSQLLGQNVFSSPPKHSQKRKQVFNNIREDDMVICLSSDDEDKSENPIQSACEMGKQLKNLCDMHEKRKIGPASFMKSQRERKERARSRSMSVSEAESPVVNQTEFNPTGLIIAGATSLRGPSPFDGSTHVRINNGQMTVLNSQPEGSSDNPDEIIAKGEHLEDDKSNVVKIQPADEFMDFEVICIDSDGGD</sequence>
<accession>A0ABY7G1V0</accession>
<dbReference type="PROSITE" id="PS50157">
    <property type="entry name" value="ZINC_FINGER_C2H2_2"/>
    <property type="match status" value="1"/>
</dbReference>
<feature type="region of interest" description="Disordered" evidence="2">
    <location>
        <begin position="877"/>
        <end position="902"/>
    </location>
</feature>
<feature type="domain" description="C2H2-type" evidence="3">
    <location>
        <begin position="360"/>
        <end position="388"/>
    </location>
</feature>
<feature type="compositionally biased region" description="Low complexity" evidence="2">
    <location>
        <begin position="258"/>
        <end position="273"/>
    </location>
</feature>
<feature type="region of interest" description="Disordered" evidence="2">
    <location>
        <begin position="107"/>
        <end position="154"/>
    </location>
</feature>
<name>A0ABY7G1V0_MYAAR</name>
<keyword evidence="1" id="KW-0863">Zinc-finger</keyword>
<feature type="region of interest" description="Disordered" evidence="2">
    <location>
        <begin position="388"/>
        <end position="410"/>
    </location>
</feature>
<evidence type="ECO:0000313" key="5">
    <source>
        <dbReference type="Proteomes" id="UP001164746"/>
    </source>
</evidence>
<evidence type="ECO:0000259" key="3">
    <source>
        <dbReference type="PROSITE" id="PS50157"/>
    </source>
</evidence>